<organism evidence="4 5">
    <name type="scientific">Symbiodinium pilosum</name>
    <name type="common">Dinoflagellate</name>
    <dbReference type="NCBI Taxonomy" id="2952"/>
    <lineage>
        <taxon>Eukaryota</taxon>
        <taxon>Sar</taxon>
        <taxon>Alveolata</taxon>
        <taxon>Dinophyceae</taxon>
        <taxon>Suessiales</taxon>
        <taxon>Symbiodiniaceae</taxon>
        <taxon>Symbiodinium</taxon>
    </lineage>
</organism>
<dbReference type="SMART" id="SM00248">
    <property type="entry name" value="ANK"/>
    <property type="match status" value="4"/>
</dbReference>
<keyword evidence="2 3" id="KW-0040">ANK repeat</keyword>
<sequence length="202" mass="22630">MLHWAAQRNEAALARHLLSLGADPDAKESMHHRTALDVAERQGNREVAAVLRPATRSRNLDQLNFPQTARASLPAAVGGAVEAAAVPAQRRRSDAGLRRKSMRRRSSLMPEAYLPVLEQIDELGWENMQWTRGFTLLHWAAQNDQPMLVQQLFAKGADPLQTDDDGRTALDYARESGSRAVVEALKLYRPLEEEESDDLDRE</sequence>
<dbReference type="GO" id="GO:0010468">
    <property type="term" value="P:regulation of gene expression"/>
    <property type="evidence" value="ECO:0007669"/>
    <property type="project" value="TreeGrafter"/>
</dbReference>
<dbReference type="Gene3D" id="1.25.40.20">
    <property type="entry name" value="Ankyrin repeat-containing domain"/>
    <property type="match status" value="2"/>
</dbReference>
<name>A0A812NDR3_SYMPI</name>
<dbReference type="PANTHER" id="PTHR24124:SF15">
    <property type="entry name" value="LP07441P"/>
    <property type="match status" value="1"/>
</dbReference>
<dbReference type="OrthoDB" id="446628at2759"/>
<evidence type="ECO:0000313" key="5">
    <source>
        <dbReference type="Proteomes" id="UP000649617"/>
    </source>
</evidence>
<evidence type="ECO:0000313" key="4">
    <source>
        <dbReference type="EMBL" id="CAE7282819.1"/>
    </source>
</evidence>
<feature type="repeat" description="ANK" evidence="3">
    <location>
        <begin position="132"/>
        <end position="164"/>
    </location>
</feature>
<evidence type="ECO:0000256" key="2">
    <source>
        <dbReference type="ARBA" id="ARBA00023043"/>
    </source>
</evidence>
<accession>A0A812NDR3</accession>
<dbReference type="GO" id="GO:0005634">
    <property type="term" value="C:nucleus"/>
    <property type="evidence" value="ECO:0007669"/>
    <property type="project" value="TreeGrafter"/>
</dbReference>
<protein>
    <submittedName>
        <fullName evidence="4">Ankrd55 protein</fullName>
    </submittedName>
</protein>
<gene>
    <name evidence="4" type="primary">Ankrd55</name>
    <name evidence="4" type="ORF">SPIL2461_LOCUS6345</name>
</gene>
<dbReference type="PROSITE" id="PS50297">
    <property type="entry name" value="ANK_REP_REGION"/>
    <property type="match status" value="2"/>
</dbReference>
<dbReference type="SUPFAM" id="SSF48403">
    <property type="entry name" value="Ankyrin repeat"/>
    <property type="match status" value="1"/>
</dbReference>
<reference evidence="4" key="1">
    <citation type="submission" date="2021-02" db="EMBL/GenBank/DDBJ databases">
        <authorList>
            <person name="Dougan E. K."/>
            <person name="Rhodes N."/>
            <person name="Thang M."/>
            <person name="Chan C."/>
        </authorList>
    </citation>
    <scope>NUCLEOTIDE SEQUENCE</scope>
</reference>
<evidence type="ECO:0000256" key="3">
    <source>
        <dbReference type="PROSITE-ProRule" id="PRU00023"/>
    </source>
</evidence>
<dbReference type="EMBL" id="CAJNIZ010009513">
    <property type="protein sequence ID" value="CAE7282819.1"/>
    <property type="molecule type" value="Genomic_DNA"/>
</dbReference>
<dbReference type="Pfam" id="PF12796">
    <property type="entry name" value="Ank_2"/>
    <property type="match status" value="1"/>
</dbReference>
<dbReference type="AlphaFoldDB" id="A0A812NDR3"/>
<dbReference type="PROSITE" id="PS50088">
    <property type="entry name" value="ANK_REPEAT"/>
    <property type="match status" value="2"/>
</dbReference>
<keyword evidence="5" id="KW-1185">Reference proteome</keyword>
<feature type="repeat" description="ANK" evidence="3">
    <location>
        <begin position="1"/>
        <end position="29"/>
    </location>
</feature>
<evidence type="ECO:0000256" key="1">
    <source>
        <dbReference type="ARBA" id="ARBA00022737"/>
    </source>
</evidence>
<comment type="caution">
    <text evidence="4">The sequence shown here is derived from an EMBL/GenBank/DDBJ whole genome shotgun (WGS) entry which is preliminary data.</text>
</comment>
<keyword evidence="1" id="KW-0677">Repeat</keyword>
<proteinExistence type="predicted"/>
<dbReference type="PANTHER" id="PTHR24124">
    <property type="entry name" value="ANKYRIN REPEAT FAMILY A"/>
    <property type="match status" value="1"/>
</dbReference>
<dbReference type="InterPro" id="IPR036770">
    <property type="entry name" value="Ankyrin_rpt-contain_sf"/>
</dbReference>
<dbReference type="InterPro" id="IPR002110">
    <property type="entry name" value="Ankyrin_rpt"/>
</dbReference>
<dbReference type="Pfam" id="PF00023">
    <property type="entry name" value="Ank"/>
    <property type="match status" value="1"/>
</dbReference>
<dbReference type="Proteomes" id="UP000649617">
    <property type="component" value="Unassembled WGS sequence"/>
</dbReference>